<evidence type="ECO:0000313" key="2">
    <source>
        <dbReference type="EMBL" id="KIN03978.1"/>
    </source>
</evidence>
<reference evidence="3" key="2">
    <citation type="submission" date="2015-01" db="EMBL/GenBank/DDBJ databases">
        <title>Evolutionary Origins and Diversification of the Mycorrhizal Mutualists.</title>
        <authorList>
            <consortium name="DOE Joint Genome Institute"/>
            <consortium name="Mycorrhizal Genomics Consortium"/>
            <person name="Kohler A."/>
            <person name="Kuo A."/>
            <person name="Nagy L.G."/>
            <person name="Floudas D."/>
            <person name="Copeland A."/>
            <person name="Barry K.W."/>
            <person name="Cichocki N."/>
            <person name="Veneault-Fourrey C."/>
            <person name="LaButti K."/>
            <person name="Lindquist E.A."/>
            <person name="Lipzen A."/>
            <person name="Lundell T."/>
            <person name="Morin E."/>
            <person name="Murat C."/>
            <person name="Riley R."/>
            <person name="Ohm R."/>
            <person name="Sun H."/>
            <person name="Tunlid A."/>
            <person name="Henrissat B."/>
            <person name="Grigoriev I.V."/>
            <person name="Hibbett D.S."/>
            <person name="Martin F."/>
        </authorList>
    </citation>
    <scope>NUCLEOTIDE SEQUENCE [LARGE SCALE GENOMIC DNA]</scope>
    <source>
        <strain evidence="3">Zn</strain>
    </source>
</reference>
<dbReference type="Proteomes" id="UP000054321">
    <property type="component" value="Unassembled WGS sequence"/>
</dbReference>
<evidence type="ECO:0000313" key="3">
    <source>
        <dbReference type="Proteomes" id="UP000054321"/>
    </source>
</evidence>
<feature type="compositionally biased region" description="Polar residues" evidence="1">
    <location>
        <begin position="88"/>
        <end position="104"/>
    </location>
</feature>
<dbReference type="AlphaFoldDB" id="A0A0C3DPI8"/>
<gene>
    <name evidence="2" type="ORF">OIDMADRAFT_26611</name>
</gene>
<evidence type="ECO:0000256" key="1">
    <source>
        <dbReference type="SAM" id="MobiDB-lite"/>
    </source>
</evidence>
<dbReference type="HOGENOM" id="CLU_2134243_0_0_1"/>
<protein>
    <submittedName>
        <fullName evidence="2">Uncharacterized protein</fullName>
    </submittedName>
</protein>
<dbReference type="InParanoid" id="A0A0C3DPI8"/>
<feature type="region of interest" description="Disordered" evidence="1">
    <location>
        <begin position="1"/>
        <end position="113"/>
    </location>
</feature>
<organism evidence="2 3">
    <name type="scientific">Oidiodendron maius (strain Zn)</name>
    <dbReference type="NCBI Taxonomy" id="913774"/>
    <lineage>
        <taxon>Eukaryota</taxon>
        <taxon>Fungi</taxon>
        <taxon>Dikarya</taxon>
        <taxon>Ascomycota</taxon>
        <taxon>Pezizomycotina</taxon>
        <taxon>Leotiomycetes</taxon>
        <taxon>Leotiomycetes incertae sedis</taxon>
        <taxon>Myxotrichaceae</taxon>
        <taxon>Oidiodendron</taxon>
    </lineage>
</organism>
<proteinExistence type="predicted"/>
<dbReference type="EMBL" id="KN832873">
    <property type="protein sequence ID" value="KIN03978.1"/>
    <property type="molecule type" value="Genomic_DNA"/>
</dbReference>
<reference evidence="2 3" key="1">
    <citation type="submission" date="2014-04" db="EMBL/GenBank/DDBJ databases">
        <authorList>
            <consortium name="DOE Joint Genome Institute"/>
            <person name="Kuo A."/>
            <person name="Martino E."/>
            <person name="Perotto S."/>
            <person name="Kohler A."/>
            <person name="Nagy L.G."/>
            <person name="Floudas D."/>
            <person name="Copeland A."/>
            <person name="Barry K.W."/>
            <person name="Cichocki N."/>
            <person name="Veneault-Fourrey C."/>
            <person name="LaButti K."/>
            <person name="Lindquist E.A."/>
            <person name="Lipzen A."/>
            <person name="Lundell T."/>
            <person name="Morin E."/>
            <person name="Murat C."/>
            <person name="Sun H."/>
            <person name="Tunlid A."/>
            <person name="Henrissat B."/>
            <person name="Grigoriev I.V."/>
            <person name="Hibbett D.S."/>
            <person name="Martin F."/>
            <person name="Nordberg H.P."/>
            <person name="Cantor M.N."/>
            <person name="Hua S.X."/>
        </authorList>
    </citation>
    <scope>NUCLEOTIDE SEQUENCE [LARGE SCALE GENOMIC DNA]</scope>
    <source>
        <strain evidence="2 3">Zn</strain>
    </source>
</reference>
<accession>A0A0C3DPI8</accession>
<feature type="compositionally biased region" description="Low complexity" evidence="1">
    <location>
        <begin position="35"/>
        <end position="52"/>
    </location>
</feature>
<sequence>MTDPGTVPSYRHKRSLKDPPSDRPALTRSESDAIVPPLSLAPVSSPAATASSKIVRPAHPRITALSTGCPLHNAAEHAPTRPYHRPATDSTSRPGTSSIVSRTPITARPSPGA</sequence>
<name>A0A0C3DPI8_OIDMZ</name>
<keyword evidence="3" id="KW-1185">Reference proteome</keyword>